<organism evidence="1 2">
    <name type="scientific">Methanospirillum hungatei JF-1 (strain ATCC 27890 / DSM 864 / NBRC 100397 / JF-1)</name>
    <dbReference type="NCBI Taxonomy" id="323259"/>
    <lineage>
        <taxon>Archaea</taxon>
        <taxon>Methanobacteriati</taxon>
        <taxon>Methanobacteriota</taxon>
        <taxon>Stenosarchaea group</taxon>
        <taxon>Methanomicrobia</taxon>
        <taxon>Methanomicrobiales</taxon>
        <taxon>Methanospirillaceae</taxon>
        <taxon>Methanospirillum</taxon>
    </lineage>
</organism>
<dbReference type="STRING" id="323259.Mhun_1362"/>
<dbReference type="AlphaFoldDB" id="Q2FNN1"/>
<gene>
    <name evidence="1" type="ordered locus">Mhun_1362</name>
</gene>
<name>Q2FNN1_METHJ</name>
<dbReference type="EMBL" id="CP000254">
    <property type="protein sequence ID" value="ABD41102.1"/>
    <property type="molecule type" value="Genomic_DNA"/>
</dbReference>
<evidence type="ECO:0000313" key="1">
    <source>
        <dbReference type="EMBL" id="ABD41102.1"/>
    </source>
</evidence>
<dbReference type="HOGENOM" id="CLU_2056059_0_0_2"/>
<reference evidence="2" key="1">
    <citation type="journal article" date="2016" name="Stand. Genomic Sci.">
        <title>Complete genome sequence of Methanospirillum hungatei type strain JF1.</title>
        <authorList>
            <person name="Gunsalus R.P."/>
            <person name="Cook L.E."/>
            <person name="Crable B."/>
            <person name="Rohlin L."/>
            <person name="McDonald E."/>
            <person name="Mouttaki H."/>
            <person name="Sieber J.R."/>
            <person name="Poweleit N."/>
            <person name="Zhou H."/>
            <person name="Lapidus A.L."/>
            <person name="Daligault H.E."/>
            <person name="Land M."/>
            <person name="Gilna P."/>
            <person name="Ivanova N."/>
            <person name="Kyrpides N."/>
            <person name="Culley D.E."/>
            <person name="McInerney M.J."/>
        </authorList>
    </citation>
    <scope>NUCLEOTIDE SEQUENCE [LARGE SCALE GENOMIC DNA]</scope>
    <source>
        <strain evidence="2">ATCC 27890 / DSM 864 / NBRC 100397 / JF-1</strain>
    </source>
</reference>
<keyword evidence="2" id="KW-1185">Reference proteome</keyword>
<dbReference type="Proteomes" id="UP000001941">
    <property type="component" value="Chromosome"/>
</dbReference>
<dbReference type="InParanoid" id="Q2FNN1"/>
<dbReference type="GeneID" id="3923187"/>
<sequence length="119" mass="14347">MTKPMKENDELLVREVKSAYDEELQVKEKEDIENLQRLLRQLFQLQTDDQLNYGIYRIMNEKRAEVEKFITKTLPDQVREACTDLTPEIARQHRSFIFSHIHSFFSRYYEKGDFMPPCI</sequence>
<dbReference type="KEGG" id="mhu:Mhun_1362"/>
<proteinExistence type="predicted"/>
<evidence type="ECO:0000313" key="2">
    <source>
        <dbReference type="Proteomes" id="UP000001941"/>
    </source>
</evidence>
<dbReference type="EnsemblBacteria" id="ABD41102">
    <property type="protein sequence ID" value="ABD41102"/>
    <property type="gene ID" value="Mhun_1362"/>
</dbReference>
<dbReference type="eggNOG" id="arCOG00108">
    <property type="taxonomic scope" value="Archaea"/>
</dbReference>
<dbReference type="RefSeq" id="WP_011448379.1">
    <property type="nucleotide sequence ID" value="NC_007796.1"/>
</dbReference>
<accession>Q2FNN1</accession>
<protein>
    <submittedName>
        <fullName evidence="1">Uncharacterized protein</fullName>
    </submittedName>
</protein>